<dbReference type="RefSeq" id="XP_045960602.1">
    <property type="nucleotide sequence ID" value="XM_046099407.1"/>
</dbReference>
<dbReference type="Proteomes" id="UP000758603">
    <property type="component" value="Unassembled WGS sequence"/>
</dbReference>
<evidence type="ECO:0000256" key="6">
    <source>
        <dbReference type="SAM" id="MobiDB-lite"/>
    </source>
</evidence>
<keyword evidence="2 7" id="KW-0812">Transmembrane</keyword>
<evidence type="ECO:0000256" key="3">
    <source>
        <dbReference type="ARBA" id="ARBA00022989"/>
    </source>
</evidence>
<evidence type="ECO:0000256" key="7">
    <source>
        <dbReference type="SAM" id="Phobius"/>
    </source>
</evidence>
<dbReference type="AlphaFoldDB" id="A0A9P8UQ92"/>
<reference evidence="9" key="1">
    <citation type="journal article" date="2021" name="Nat. Commun.">
        <title>Genetic determinants of endophytism in the Arabidopsis root mycobiome.</title>
        <authorList>
            <person name="Mesny F."/>
            <person name="Miyauchi S."/>
            <person name="Thiergart T."/>
            <person name="Pickel B."/>
            <person name="Atanasova L."/>
            <person name="Karlsson M."/>
            <person name="Huettel B."/>
            <person name="Barry K.W."/>
            <person name="Haridas S."/>
            <person name="Chen C."/>
            <person name="Bauer D."/>
            <person name="Andreopoulos W."/>
            <person name="Pangilinan J."/>
            <person name="LaButti K."/>
            <person name="Riley R."/>
            <person name="Lipzen A."/>
            <person name="Clum A."/>
            <person name="Drula E."/>
            <person name="Henrissat B."/>
            <person name="Kohler A."/>
            <person name="Grigoriev I.V."/>
            <person name="Martin F.M."/>
            <person name="Hacquard S."/>
        </authorList>
    </citation>
    <scope>NUCLEOTIDE SEQUENCE</scope>
    <source>
        <strain evidence="9">MPI-SDFR-AT-0073</strain>
    </source>
</reference>
<feature type="transmembrane region" description="Helical" evidence="7">
    <location>
        <begin position="202"/>
        <end position="224"/>
    </location>
</feature>
<keyword evidence="10" id="KW-1185">Reference proteome</keyword>
<dbReference type="GeneID" id="70128299"/>
<comment type="caution">
    <text evidence="9">The sequence shown here is derived from an EMBL/GenBank/DDBJ whole genome shotgun (WGS) entry which is preliminary data.</text>
</comment>
<proteinExistence type="inferred from homology"/>
<dbReference type="Pfam" id="PF20684">
    <property type="entry name" value="Fung_rhodopsin"/>
    <property type="match status" value="1"/>
</dbReference>
<evidence type="ECO:0000256" key="2">
    <source>
        <dbReference type="ARBA" id="ARBA00022692"/>
    </source>
</evidence>
<feature type="region of interest" description="Disordered" evidence="6">
    <location>
        <begin position="360"/>
        <end position="379"/>
    </location>
</feature>
<feature type="transmembrane region" description="Helical" evidence="7">
    <location>
        <begin position="121"/>
        <end position="142"/>
    </location>
</feature>
<sequence>MSGLGPDATLTEMAPAPALLAVSIISTIVALLTSLLRFCVKIRINRNVVSDDYFLGLAMLLGLVGAIFTLVEGANKMSLIVAIKFDHLSQPWLNMGSTLSKVSICLYFLRLVSRIRAWKIVLGTQIVSLLFINFVYCLTTLLQCRPLEKLWNTSIAGNCWSINIQQGFGYFQGAFDVFSGLFIALFPIIVIQDLGIQRGLRWPFYILSILTVAIAALVIARTYYISLVTSNDQILYKTVCTILAVLEQNLGIIAANILPIASLLSSRIRPISQALSAAANAREDDDVVSILSRTSKKSKISMHSRENSTGSHFVLESPDLDSFDGQLIGSADGIEVWPMGIIKTVSVEVIQERVPDPERGLTVGEMKRSASREDWDRHL</sequence>
<name>A0A9P8UQ92_9PEZI</name>
<evidence type="ECO:0000313" key="9">
    <source>
        <dbReference type="EMBL" id="KAH6656368.1"/>
    </source>
</evidence>
<dbReference type="InterPro" id="IPR052337">
    <property type="entry name" value="SAT4-like"/>
</dbReference>
<gene>
    <name evidence="9" type="ORF">BKA67DRAFT_531640</name>
</gene>
<comment type="subcellular location">
    <subcellularLocation>
        <location evidence="1">Membrane</location>
        <topology evidence="1">Multi-pass membrane protein</topology>
    </subcellularLocation>
</comment>
<dbReference type="PANTHER" id="PTHR33048:SF146">
    <property type="entry name" value="INTEGRAL MEMBRANE PROTEIN"/>
    <property type="match status" value="1"/>
</dbReference>
<feature type="transmembrane region" description="Helical" evidence="7">
    <location>
        <begin position="170"/>
        <end position="190"/>
    </location>
</feature>
<keyword evidence="4 7" id="KW-0472">Membrane</keyword>
<feature type="transmembrane region" description="Helical" evidence="7">
    <location>
        <begin position="20"/>
        <end position="40"/>
    </location>
</feature>
<dbReference type="PANTHER" id="PTHR33048">
    <property type="entry name" value="PTH11-LIKE INTEGRAL MEMBRANE PROTEIN (AFU_ORTHOLOGUE AFUA_5G11245)"/>
    <property type="match status" value="1"/>
</dbReference>
<protein>
    <recommendedName>
        <fullName evidence="8">Rhodopsin domain-containing protein</fullName>
    </recommendedName>
</protein>
<comment type="similarity">
    <text evidence="5">Belongs to the SAT4 family.</text>
</comment>
<evidence type="ECO:0000313" key="10">
    <source>
        <dbReference type="Proteomes" id="UP000758603"/>
    </source>
</evidence>
<organism evidence="9 10">
    <name type="scientific">Truncatella angustata</name>
    <dbReference type="NCBI Taxonomy" id="152316"/>
    <lineage>
        <taxon>Eukaryota</taxon>
        <taxon>Fungi</taxon>
        <taxon>Dikarya</taxon>
        <taxon>Ascomycota</taxon>
        <taxon>Pezizomycotina</taxon>
        <taxon>Sordariomycetes</taxon>
        <taxon>Xylariomycetidae</taxon>
        <taxon>Amphisphaeriales</taxon>
        <taxon>Sporocadaceae</taxon>
        <taxon>Truncatella</taxon>
    </lineage>
</organism>
<evidence type="ECO:0000256" key="5">
    <source>
        <dbReference type="ARBA" id="ARBA00038359"/>
    </source>
</evidence>
<dbReference type="InterPro" id="IPR049326">
    <property type="entry name" value="Rhodopsin_dom_fungi"/>
</dbReference>
<evidence type="ECO:0000259" key="8">
    <source>
        <dbReference type="Pfam" id="PF20684"/>
    </source>
</evidence>
<keyword evidence="3 7" id="KW-1133">Transmembrane helix</keyword>
<feature type="transmembrane region" description="Helical" evidence="7">
    <location>
        <begin position="91"/>
        <end position="109"/>
    </location>
</feature>
<dbReference type="EMBL" id="JAGPXC010000002">
    <property type="protein sequence ID" value="KAH6656368.1"/>
    <property type="molecule type" value="Genomic_DNA"/>
</dbReference>
<evidence type="ECO:0000256" key="1">
    <source>
        <dbReference type="ARBA" id="ARBA00004141"/>
    </source>
</evidence>
<feature type="transmembrane region" description="Helical" evidence="7">
    <location>
        <begin position="52"/>
        <end position="71"/>
    </location>
</feature>
<dbReference type="GO" id="GO:0016020">
    <property type="term" value="C:membrane"/>
    <property type="evidence" value="ECO:0007669"/>
    <property type="project" value="UniProtKB-SubCell"/>
</dbReference>
<accession>A0A9P8UQ92</accession>
<feature type="domain" description="Rhodopsin" evidence="8">
    <location>
        <begin position="36"/>
        <end position="265"/>
    </location>
</feature>
<dbReference type="OrthoDB" id="3934549at2759"/>
<evidence type="ECO:0000256" key="4">
    <source>
        <dbReference type="ARBA" id="ARBA00023136"/>
    </source>
</evidence>